<feature type="compositionally biased region" description="Polar residues" evidence="7">
    <location>
        <begin position="2228"/>
        <end position="2239"/>
    </location>
</feature>
<feature type="compositionally biased region" description="Basic and acidic residues" evidence="7">
    <location>
        <begin position="666"/>
        <end position="676"/>
    </location>
</feature>
<accession>A0A178EV40</accession>
<feature type="compositionally biased region" description="Acidic residues" evidence="7">
    <location>
        <begin position="6876"/>
        <end position="6888"/>
    </location>
</feature>
<feature type="compositionally biased region" description="Polar residues" evidence="7">
    <location>
        <begin position="6636"/>
        <end position="6648"/>
    </location>
</feature>
<feature type="compositionally biased region" description="Basic and acidic residues" evidence="7">
    <location>
        <begin position="2560"/>
        <end position="2570"/>
    </location>
</feature>
<feature type="compositionally biased region" description="Basic residues" evidence="7">
    <location>
        <begin position="3038"/>
        <end position="3047"/>
    </location>
</feature>
<keyword evidence="6" id="KW-0175">Coiled coil</keyword>
<feature type="region of interest" description="Disordered" evidence="7">
    <location>
        <begin position="6717"/>
        <end position="6736"/>
    </location>
</feature>
<feature type="region of interest" description="Disordered" evidence="7">
    <location>
        <begin position="1"/>
        <end position="368"/>
    </location>
</feature>
<feature type="compositionally biased region" description="Polar residues" evidence="7">
    <location>
        <begin position="2065"/>
        <end position="2074"/>
    </location>
</feature>
<feature type="compositionally biased region" description="Basic and acidic residues" evidence="7">
    <location>
        <begin position="1136"/>
        <end position="1158"/>
    </location>
</feature>
<feature type="compositionally biased region" description="Basic and acidic residues" evidence="7">
    <location>
        <begin position="1884"/>
        <end position="1903"/>
    </location>
</feature>
<feature type="compositionally biased region" description="Basic and acidic residues" evidence="7">
    <location>
        <begin position="3940"/>
        <end position="3957"/>
    </location>
</feature>
<feature type="compositionally biased region" description="Basic and acidic residues" evidence="7">
    <location>
        <begin position="6548"/>
        <end position="6564"/>
    </location>
</feature>
<feature type="compositionally biased region" description="Basic residues" evidence="7">
    <location>
        <begin position="5577"/>
        <end position="5587"/>
    </location>
</feature>
<feature type="compositionally biased region" description="Basic and acidic residues" evidence="7">
    <location>
        <begin position="4156"/>
        <end position="4167"/>
    </location>
</feature>
<feature type="compositionally biased region" description="Basic and acidic residues" evidence="7">
    <location>
        <begin position="1452"/>
        <end position="1465"/>
    </location>
</feature>
<evidence type="ECO:0000256" key="1">
    <source>
        <dbReference type="ARBA" id="ARBA00004141"/>
    </source>
</evidence>
<feature type="compositionally biased region" description="Basic and acidic residues" evidence="7">
    <location>
        <begin position="2712"/>
        <end position="2724"/>
    </location>
</feature>
<feature type="compositionally biased region" description="Basic residues" evidence="7">
    <location>
        <begin position="3999"/>
        <end position="4009"/>
    </location>
</feature>
<feature type="compositionally biased region" description="Basic and acidic residues" evidence="7">
    <location>
        <begin position="1912"/>
        <end position="1928"/>
    </location>
</feature>
<feature type="compositionally biased region" description="Basic residues" evidence="7">
    <location>
        <begin position="4051"/>
        <end position="4061"/>
    </location>
</feature>
<feature type="compositionally biased region" description="Basic and acidic residues" evidence="7">
    <location>
        <begin position="1247"/>
        <end position="1261"/>
    </location>
</feature>
<feature type="compositionally biased region" description="Basic and acidic residues" evidence="7">
    <location>
        <begin position="2019"/>
        <end position="2054"/>
    </location>
</feature>
<feature type="compositionally biased region" description="Polar residues" evidence="7">
    <location>
        <begin position="314"/>
        <end position="330"/>
    </location>
</feature>
<evidence type="ECO:0008006" key="11">
    <source>
        <dbReference type="Google" id="ProtNLM"/>
    </source>
</evidence>
<feature type="compositionally biased region" description="Low complexity" evidence="7">
    <location>
        <begin position="2128"/>
        <end position="2138"/>
    </location>
</feature>
<feature type="compositionally biased region" description="Polar residues" evidence="7">
    <location>
        <begin position="6921"/>
        <end position="6936"/>
    </location>
</feature>
<feature type="compositionally biased region" description="Polar residues" evidence="7">
    <location>
        <begin position="3813"/>
        <end position="3841"/>
    </location>
</feature>
<sequence length="7277" mass="797783">MFKSLLGSQSSTRSSDSSRHRHRRDRDDDDDSRSKTSSHSHHRKSSRHHSSSSKHKSSRSDDRDADRHSSSRRSSRRYEDDDDGARSIIAPSEIASEAPSRTLDGERGTFGDDPNDHYKERRARRRGHGDDDSMLDQDSRDPRRRERETYPEELRYRDDAAPSAVGSDLRDSSRRERDVYSGEPRRRSRDRYNDDDRRNRSSRRYDEPSADDRYEPATRSERRSRTLDDRGIPEDQRPIEPAGRRRTAASGPERSRSPLYPTDTNYPPPTTSGPGDIPQSSHRYAPPTSGSYPSADSSQQQPLIGSAAEYYGDQGQSVLNQPGFTPSAISPSGPEYGPPSMPIPQFDQHEAGPSGPPPQHGTGTAALGGMAAGAAGYGMNSAMSGGSPHSGPLNTSPTVPGSMPADMPSNSLPNAPSNTLPGTYHESPTNYAPSGYPEDRPQHHSSSSHGGLAALGATAGIAAAAGLAANAYHNPHHNSHGNGQQTLYPHNQQQNYTGGFQQGNLTYQRRQQGPLRKFVDFWRDPEGVALYEEYSEITGTCRYCFEPGTTSRDAPRKHNRYRRRPSHDSFGGRSRVDKLSRYGSSEEEGHQKSSNRKSWLAAGLAAYVGKSLFDKRKKDSRDRSPSIRRPKSSSSSSVGGRGAPSYGQVTVSEYSHPPSTIGGGQKLDRYDSRSDVSKPSISTHSRSKSEGHRRRDRSRSSSSDSKSGRSGLKTAAIAAGALGTAAAMSSASHARKERRVRAGSRSRSPRKARRRYSSSSSSSMIDISRPSAKKGLASFSNFFSAPSEKSRTGRTSPRKKQRNFFGLGSTYYSSSDDADLAFGSGFLKSRTSKKGKGRKRDEDIDHKLIGLGATAAGLAASASIANGRRHHGLIAVKERKSKHEAPADDVWESVSNESSSADSGLAYGGPSSNSRDSFTSDSGTSKWRWRWGSSKRKKVSQPLEYPNKKDGYGRNSQTSFAPPSSSYSLPSMQNVDPIPASEQSLTPYRDGRNSTGAPSAFDTTKPMRISHSENTELDQPKPVAPISDSFYTRGDHESEKPKPIFKEIAPAVAGAVAGAALIGTAHEYYNDHPLKDSKGPVTAGVSKPKDISSAQSNREHHDSYNDAGPVKHRQNQIMPPPPASFPGKYDQGPPADDVKVDRSRKARDDSNISTEKAERRRRNSSPALEDHYTYVTPSDLSKRSSAGKGVHFDLTKEQQDKEMRQLELEGEKAASRYQRDEEPASDPESRISKSKRLHRPEISPPLPDEKFEEPLSDKDTESWSMPARVAFPVLSGAAAVAADRIIDEKKRKREERRKERRGYSESEAGSSAVSRQRFDSPDRRFVEEPGELAEKPLPNPKTKPTYENYATYFAPPELRGESSAESVPESTPVPKPGAAKFRVIEPRSSPLDTELTRAESTKRTNLPWPVPDLNLIEPTPPQSRTSSVLGHSGETKDLPVADPIVTVPEHTAAQEDRDDTHDSVRNKKAAHTAAPETPRPGVPGAAKKLSSDGDMKIIPSKAGARELPPSPEIPSPPQHMPGEFGDDIDFAATLAAGTAMSGFDPSIVTDNPTYHRRASPPRSEGGRRDMHEDAQVSHARHISEREPLPLASKEEVQIVPTHQIKGSPSEAGQGTFARDMQGLPSKDADSPPVPEVTAAKLSRKDKKKQKAVQKKSRNAGEKDLELDWEEQPAITPSKSTEASREVRSGNINEPNAASRDLFDADDKPGKAHCDLSSEGMVNEHEKAPGYERETWKDAEEDIRPRDNSTKTKLVDISSPVREFGGQLPDNKPHASMPGDFEDVWADIGPVGGKDKPFVPADKGPADEPELATAEKSEKKSKGKSKQGAADEPGPIANETAGTSTREFEIDEPVDRNVESSTAASAPDIVGLERGKSKSKRRSKRYAELIDSRPEVGDSSKLDDDNVSVVSRAKSEAAKDSAKGSDKSRGFFGLFGSSSSADKKSSRQERDRSPPPSEVSTSSKKKKKSKKDRLVDEDAMKADDNDLPASRDIESVNADDADNDNQQRQKSKDRKKDRKNRYEQIVESGKATDDEDKNRHDTSRQAKNDTLDKEQPSGPFLDDSPGITSVPTGTFEQAPAAAAEKASVGVSAPISTFPLPLNLPSRGRSRSVTPLPGEKVVDLPTQSHSRPSSRSRSPPDTAKRISWRGGFNFGDPNSSPTAIPIQLRRPPSTPERGAHDGQVSPSRPKSGHKRPKSTEFKTNREFRPLWLVERHTSKTELPEEETYPSLPSSKSTSRMSSVEDLRAKALENEESADIFSTPRRRPSLHVATNDSSLDVDILGSQQATPTAHSFRPQDRRPKEKPKYEFHSPSELLEGPMSSRSALGDVPQSPDGTVIPDDKIQETEFMDLQNLPPLPESPVREDSKSRELDITPEVSQNVQSTSHEPGVQAAEIPAETLSESTSLEHLPPLPDSRPSTPTAVQGVETEVLAEDMDRSLTPRPTHRELDEAPANIPTMISAPDSGHATPTQLSPTYRASEASEYESFDEDHFVDASSQAPMSPSYQKDINSPITPTQLPDDPEPHGAVTPLTSATAFSAHGVPDEGSISKDTDSEYVMTVTKDDNLGEKPKPSSGSINDSELELLSERAKEPENETEAPARSKSKKNKKKKRKNLNVETTSTFQSEEPEVRSAAEPAPEHVSGSQTEEKAPLGISTDTISISTTATDHVPSEEPALSTGIDEESCLESVKEDPVAGPVANKSKKGKNKKGRKNKSEIDSVEKPSQEPDESSASTRKDDFATTQDEDLENPKRDIVGAQLDDTVIHSASDINSQLQYARPGVVDAIPPMADLPDTEQDLKEYPGSGEVLAADVPLPIADLEEIEALNLVLDEPEPTAAPMAQKEDHLRDNPASLPLSPEQKPQDIPLPLPSAEEADLLEKTNDMSANEPAQLDGISAVTDPSFLHEPPVTEVAPLLADADIHEIESGGRGQPEDPEPAAWMARIPIGNANHESNFPTTMDVHGHGQLLPKLEEEILPTPFSANQVDEKDIHSGTDIFFDAARDVDALAKHELPDELADKVPEPNTPAIKSEELAEPEPKQKKKKGKKGRKDRENSASIDNIEASASTEKSLAESPEVPVRSNETEEAPTVARNEETVEQPSTEEGSLSAKSVETLTLSTNDDANAAEPGVIANDTPPHISGDNGSQDVRSMSKQSKKQKKKDKKKQASLASMLDETVPEASNVEEDIEKSTLAVHDKTTASEEIGQDQPVNKGESDIPIVTPVLFEEPKSTRVDIPVDEVEPPKEDTLPTDAKLEVPTQVDVRDERAVEEASNIIKATEGSEAMRFNLPDEAAKSTEETAVKPTKAKKDKKGKKGKKNQEVLSLEDEDQSSEKTKPADGQPPLTLEVEPSTLGSPLAEEKPTKPVSSLSMDINDVPVETQVEKALTGKEKKKRNKNRSVSTIDEAQPVQQSSSTDVPEADTEAQGSLPLEVQDDPQNTEVTEPLAEAPSVVDKLPTESEPIEILQEQELVSDNIPMDSQASEQVAEQPLDVDGSRTEHRPSEPSTRTASEINDTLEGPQALEAHNNDNLLEAEPRSLEDLTLHQPSPFESTPAEPRPLVEEPSETFKEPSAPADKPGVSEPLDGKPANSDKLSMEASGEKSLPVKGKKKKKRNQSQSLDEEPQAAESSSLIQEASIETSRDEPSNPEKDAPAEQRDDEPLETLGNREVHVQQDVQTKPAEDKLQPIDISSLEAPVDTPLAPKEKKRKRKKKGQSISIDEEPKATETLAPVNDLSADPLKDTPKESLRDVEAQEDFCVDKHFQNQEEKPPNPQDGSYQYTKPPVSIEDSSAETLQDMPLESQPYESMALVEDTPVNPGSSKARQGEPNNIPQDKQPETQQTGDSHSIEGGPIIILEDKPPEVTKSVEGEQPKSIPSDVLEHEPKNIMGENQPEPKLSDPQDPLPAELTDDKRLDAHNVSIQEEQEGAPVVPHETQAQSQIESSEAKVDSAELEDDSRLKPQSDQSAKNQKSDAVESHEEQSTDIVGKASMEPPMELTSTSKDKKKKKKKKGQSKALDDDTEVIETPAPVDQLHADAVDPPVPETPIEKPLTAKEKKKLKKHQKKLSLEQESQPATTPGVVDTLSVETQKEQDLEVDTSLPNSGGTHVEYPLLDQGFEKDQETPPHLKGQLIPEKTGQPSEVLAVGPSTEESLVIGNDLPEQHTDKPLSAKERKKKKRQDKATTSSEDEPVAEEESVSRESTLDEAYGTESMPEEQTPEKPVSAKEKKKKKKKNQEDQAAGEEFLPKPEEVPGTSESMSVGFFAQEAQDVDNTPAEAPFEQPLAAKEKKKGKKGKKTKQQSVDWTDEVPQTPQEVEIPRECQAEASIPTDSTATTAVIPSAEPPQENIKDKPQGPKEQPTDVASAQPGMVEMHIGRTDPRIAEPQGDGGEVDTGNPDEDGKEFQLSNSQKKNKSKKKAEVSCWTDEIPPTQVDNGPAIHPTELESQQRSLPFDEESLKQPDTAANASDALRNDALDNLAATDADLAVSEYKPSHSLANVDGQPEDVLIVKEKPMETPVNNATRPDMIPLPESAGETAEQHLAPEKTQEGTKVSMEIQSTGPGPSLDDQVMENIQESATENPADESLPDKIRGLSSTGLGDALTDPSIPELQDQSISSRPDAEGRLVDLGVTGGLIGTTYSEPIKEQEIQVSKNEPKIPESGPIDFTISEKIYEHPPPEQSQAEISDAMQETPTELPKPEEPGLALASTEQSTADDNDSAATPFDRHTTDDVPVSTIPQLATVSDETPARDTSKVSKKEKKKKKKKGVMLEGEPAVAPELPEIKMQTLPEGPSAPEPLIANMEEEPQRTLSKKDQKAAKKKARGAVADVVKSGFKEDVEAFTSTPNVPNITADITETTDFNKVDDAPMTAEPAEAGIEQTHGLETQPISTAMTVDSARKDIVTPPIPSLLDKLAEPEPVGAAAKISHEPTWDEGSGPRKNPKKQKKRAKGTVTSQTETDAPDELKGPEPEIQLVREEPAQETALSGQSSKGNKKMKKKDVQGLSGDVEAPVAEEKEIDTHTIGEPVCPNVDMPVAGEAASPNEDEVWPTIDWDDIHENVSNTVPYAQVNNKREMDTASLDLQLSGDHEVINDTPEIQHTVLPKTMTPGIGDFSEDTAPKGDDVSEEKPIETFPRETRQKPKGGSMSEILDTGIPQSAAETVVFGGVAVEERGPDQEVPFGEKISAKVVPMSHQTSQHVKDSAMEIDICFKEDSQLAVMENTAVDDSTNKDVPMKDLGAEPSVEQAASGFHDSQEPAMTLSQETQGTEPILDTGASPVGTENSPHLADNGETVVLHDISIGPWQGEETWQLGEGKGERVKKSKKSKGKGKPLRKDQAETEAPLFETQELQAPSSAMHEMTRSVEPVTGLTPEQPEDAVPSQKRGKLKAKGSVAEDLGLTEATEIGSQELAIPQQDTLKIPDPLSELVPEFVSGPSTEPPPEDEGAFLTTDEKENTPKNKRNERPAVVETEQPKDLPLPKSVVEPDIPAEVRAATPNALREEIPEPEADFLPNVTKRKGKKTKIKGKRPGNIESTIETGERHSEATRELSKEPEELVKSNGPDFPSKIEPGSGLEEDISPSVKSKVKKNKKNIKMQHPEDLAAHTAKTQLLTPEPELATKPASLESLEAPDWSRKHESHLGGDKAARQGTGPSEDSTISQAFDIGAPGNEPSGADLEPAYQAPEDVQVLDKSMAEPEATIPTPKREYNDDPFSVESSSKERSSALLFHSSPSTRDFGYMTLATHAIHNQHEERPSTPTPMHLHKSIETDKPLDLADDTTPHALLSTPEKEILESTTAKDIASKATEQARPSLEPPSLFGGPYGLAERERSVSRSVSPPKTPLGTIEEHSAISAPYEAQHSPAFPQLTPDAAPASHGPEKKQHAQPQTWATPAVNPVHTPESTPPKLRRVKSRRSSDLKAASERDLRRGRTRTPSPSLSHLEDEEARQLPSSSTYDPVTDKGKAPLRGMAADVYEGWGDVQGAPPLSPTRPPSVRRRRSLQRLQELETRLDQLVSENRLLGSSKAAAEKAIESHAVAQRQHARALEARDQTIQNKELEIQQLQKSSDWLKKEITRLTEVNEGLAAANASYAASRGLDGGDKSNYKEEWEKSQRELEKVRAQYAQLSSGLEQMVKHEVGTALADKDAEIQLLRDNLADAQDKIKELQEQIQASAKDDILVFHDEDYFDNACQKLCQHVQQWVLRFSKFSDMRVCRTTSVLRDEKIVDRFENAILDGTDVDTYLSDRVGRRDVFMSVAMTMMWEYIFTRYLFGMDREQRQKLKTLEKHLSEVGPPNAVHKWRATTLTLLSKRPSFKELRSQDTEAVVQEIYRTLSKLLPPPHELEKTVLDSLRNVMRSAVDLSIKMRTQRAEYIMLPPLQPEYDTNGELLRKVYFNAALMNERSGETTSNEELEAQRAVVRMVLFPLVVKKGSDEGDGDEEIVVCPAQVLVARPPKERKSSKGLSADRQSIRSTQSFPSIMFGRDEQDRYLAFGRTSAAGCMEEESGPFSRRVDTQPNEENEDTKDASLTETRPRSFYNLGRSGGGNLSETSLESEALLDHRNQPMMRPRRESRLAQSFRPDQLLVESPTSSRTKIRRHETLPEDDFAITDDRSPLLTSSAQNGGALRGYGSDSRSPYTMPPGMGSPTSRRSPQNSYTPDAFSASRQGYDVNNPPSMPGSPKIIPNNMGYDETVITGPEFVRQQSPEALSCHSLPMDAVVSVDADSRRPGLQSRHGSMSRSPADLQRRRTLTLPVEEDVCFPASGLSDLGEEDLQSHIPTGGDTRERRRRSRRVWPDLSVLDEWSQHEKEARSGGTRSKRIDEPVLIGGRLRTRNLAWKQDEEEEAPYRFTYFNEDFQSTLHSQTLSELEQPGQTFRDLFIPEPPLLEDDSSDEEDDSPAYSGITGRDKHPSISTNANHNTNNLPDLISDNPDSTSQQPTNGNSRAPSPKKEPRYGPRPTFWLDVLSPTDSEMRIIAKAFGIHALTAEDIMMQEAREKVELFRNYYFINYRTFEQDVNSPDFLEPVNMYVVVFREGLLSFHFSRTPHPANVRRRIRQLKDYLILSADWISYAIIDDITDVFGPLIHAIEEEVDEIDDKILRLHSDDKEMGSDQNNEKSAALEESGSGTNMLRQVGACRKKVMGLYRLLGNKADVIKGFAKRCNEFWEVAPKSEIGLYLGDIQDHILTMTSNLTHYETLLSRAHSNYLAQINIRMNERQEQTADVLGKLTVLGTIVLPMNIICGMWGMNVKVPGQDVESLNWFWSITAGLVLFAIVCFYVAKRVYRIV</sequence>
<comment type="similarity">
    <text evidence="2">Belongs to the CorA metal ion transporter (MIT) (TC 1.A.35) family.</text>
</comment>
<feature type="compositionally biased region" description="Polar residues" evidence="7">
    <location>
        <begin position="3500"/>
        <end position="3510"/>
    </location>
</feature>
<keyword evidence="5 8" id="KW-0472">Membrane</keyword>
<feature type="compositionally biased region" description="Basic residues" evidence="7">
    <location>
        <begin position="4752"/>
        <end position="4762"/>
    </location>
</feature>
<feature type="region of interest" description="Disordered" evidence="7">
    <location>
        <begin position="615"/>
        <end position="768"/>
    </location>
</feature>
<organism evidence="9 10">
    <name type="scientific">Trichophyton rubrum</name>
    <name type="common">Athlete's foot fungus</name>
    <name type="synonym">Epidermophyton rubrum</name>
    <dbReference type="NCBI Taxonomy" id="5551"/>
    <lineage>
        <taxon>Eukaryota</taxon>
        <taxon>Fungi</taxon>
        <taxon>Dikarya</taxon>
        <taxon>Ascomycota</taxon>
        <taxon>Pezizomycotina</taxon>
        <taxon>Eurotiomycetes</taxon>
        <taxon>Eurotiomycetidae</taxon>
        <taxon>Onygenales</taxon>
        <taxon>Arthrodermataceae</taxon>
        <taxon>Trichophyton</taxon>
    </lineage>
</organism>
<feature type="region of interest" description="Disordered" evidence="7">
    <location>
        <begin position="1282"/>
        <end position="1526"/>
    </location>
</feature>
<feature type="compositionally biased region" description="Basic and acidic residues" evidence="7">
    <location>
        <begin position="3852"/>
        <end position="3867"/>
    </location>
</feature>
<feature type="compositionally biased region" description="Basic residues" evidence="7">
    <location>
        <begin position="2700"/>
        <end position="2711"/>
    </location>
</feature>
<dbReference type="SUPFAM" id="SSF144083">
    <property type="entry name" value="Magnesium transport protein CorA, transmembrane region"/>
    <property type="match status" value="1"/>
</dbReference>
<feature type="compositionally biased region" description="Basic and acidic residues" evidence="7">
    <location>
        <begin position="1940"/>
        <end position="1952"/>
    </location>
</feature>
<reference evidence="9 10" key="1">
    <citation type="submission" date="2016-05" db="EMBL/GenBank/DDBJ databases">
        <title>Genome sequencing of Trichophyton rubrum CMCC(F)T1i isolated from hair.</title>
        <authorList>
            <person name="Zhan P."/>
            <person name="Tao Y."/>
            <person name="Liu W."/>
        </authorList>
    </citation>
    <scope>NUCLEOTIDE SEQUENCE [LARGE SCALE GENOMIC DNA]</scope>
    <source>
        <strain evidence="10">CMCC(F)T1i</strain>
    </source>
</reference>
<evidence type="ECO:0000256" key="6">
    <source>
        <dbReference type="SAM" id="Coils"/>
    </source>
</evidence>
<feature type="compositionally biased region" description="Basic residues" evidence="7">
    <location>
        <begin position="36"/>
        <end position="57"/>
    </location>
</feature>
<feature type="compositionally biased region" description="Low complexity" evidence="7">
    <location>
        <begin position="700"/>
        <end position="732"/>
    </location>
</feature>
<feature type="compositionally biased region" description="Basic residues" evidence="7">
    <location>
        <begin position="555"/>
        <end position="565"/>
    </location>
</feature>
<feature type="compositionally biased region" description="Basic residues" evidence="7">
    <location>
        <begin position="4283"/>
        <end position="4294"/>
    </location>
</feature>
<dbReference type="Pfam" id="PF01544">
    <property type="entry name" value="CorA"/>
    <property type="match status" value="1"/>
</dbReference>
<feature type="compositionally biased region" description="Basic and acidic residues" evidence="7">
    <location>
        <begin position="103"/>
        <end position="119"/>
    </location>
</feature>
<comment type="subcellular location">
    <subcellularLocation>
        <location evidence="1">Membrane</location>
        <topology evidence="1">Multi-pass membrane protein</topology>
    </subcellularLocation>
</comment>
<feature type="region of interest" description="Disordered" evidence="7">
    <location>
        <begin position="472"/>
        <end position="500"/>
    </location>
</feature>
<feature type="compositionally biased region" description="Basic residues" evidence="7">
    <location>
        <begin position="2008"/>
        <end position="2018"/>
    </location>
</feature>
<feature type="compositionally biased region" description="Basic and acidic residues" evidence="7">
    <location>
        <begin position="5443"/>
        <end position="5467"/>
    </location>
</feature>
<feature type="compositionally biased region" description="Polar residues" evidence="7">
    <location>
        <begin position="2375"/>
        <end position="2385"/>
    </location>
</feature>
<feature type="compositionally biased region" description="Polar residues" evidence="7">
    <location>
        <begin position="3623"/>
        <end position="3635"/>
    </location>
</feature>
<feature type="region of interest" description="Disordered" evidence="7">
    <location>
        <begin position="5969"/>
        <end position="5990"/>
    </location>
</feature>
<feature type="compositionally biased region" description="Basic and acidic residues" evidence="7">
    <location>
        <begin position="1033"/>
        <end position="1043"/>
    </location>
</feature>
<dbReference type="CDD" id="cd12829">
    <property type="entry name" value="Alr1p-like"/>
    <property type="match status" value="1"/>
</dbReference>
<feature type="compositionally biased region" description="Basic and acidic residues" evidence="7">
    <location>
        <begin position="1564"/>
        <end position="1596"/>
    </location>
</feature>
<dbReference type="Gene3D" id="3.30.460.20">
    <property type="entry name" value="CorA soluble domain-like"/>
    <property type="match status" value="1"/>
</dbReference>
<feature type="compositionally biased region" description="Basic residues" evidence="7">
    <location>
        <begin position="4934"/>
        <end position="4944"/>
    </location>
</feature>
<feature type="compositionally biased region" description="Basic and acidic residues" evidence="7">
    <location>
        <begin position="2294"/>
        <end position="2310"/>
    </location>
</feature>
<keyword evidence="4 8" id="KW-1133">Transmembrane helix</keyword>
<evidence type="ECO:0000256" key="4">
    <source>
        <dbReference type="ARBA" id="ARBA00022989"/>
    </source>
</evidence>
<feature type="region of interest" description="Disordered" evidence="7">
    <location>
        <begin position="5688"/>
        <end position="5723"/>
    </location>
</feature>
<feature type="compositionally biased region" description="Polar residues" evidence="7">
    <location>
        <begin position="954"/>
        <end position="974"/>
    </location>
</feature>
<feature type="region of interest" description="Disordered" evidence="7">
    <location>
        <begin position="3228"/>
        <end position="4462"/>
    </location>
</feature>
<feature type="compositionally biased region" description="Basic and acidic residues" evidence="7">
    <location>
        <begin position="4533"/>
        <end position="4544"/>
    </location>
</feature>
<feature type="compositionally biased region" description="Basic and acidic residues" evidence="7">
    <location>
        <begin position="1700"/>
        <end position="1753"/>
    </location>
</feature>
<comment type="caution">
    <text evidence="9">The sequence shown here is derived from an EMBL/GenBank/DDBJ whole genome shotgun (WGS) entry which is preliminary data.</text>
</comment>
<feature type="compositionally biased region" description="Polar residues" evidence="7">
    <location>
        <begin position="4295"/>
        <end position="4309"/>
    </location>
</feature>
<name>A0A178EV40_TRIRU</name>
<evidence type="ECO:0000256" key="7">
    <source>
        <dbReference type="SAM" id="MobiDB-lite"/>
    </source>
</evidence>
<feature type="compositionally biased region" description="Polar residues" evidence="7">
    <location>
        <begin position="408"/>
        <end position="432"/>
    </location>
</feature>
<feature type="region of interest" description="Disordered" evidence="7">
    <location>
        <begin position="5420"/>
        <end position="5670"/>
    </location>
</feature>
<evidence type="ECO:0000313" key="9">
    <source>
        <dbReference type="EMBL" id="OAL63233.1"/>
    </source>
</evidence>
<feature type="compositionally biased region" description="Low complexity" evidence="7">
    <location>
        <begin position="2077"/>
        <end position="2091"/>
    </location>
</feature>
<feature type="region of interest" description="Disordered" evidence="7">
    <location>
        <begin position="6444"/>
        <end position="6469"/>
    </location>
</feature>
<feature type="region of interest" description="Disordered" evidence="7">
    <location>
        <begin position="4509"/>
        <end position="4620"/>
    </location>
</feature>
<dbReference type="PANTHER" id="PTHR40641">
    <property type="entry name" value="INVOLUCRIN REPEAT PROTEIN (AFU_ORTHOLOGUE AFUA_2G08060)"/>
    <property type="match status" value="1"/>
</dbReference>
<feature type="compositionally biased region" description="Low complexity" evidence="7">
    <location>
        <begin position="892"/>
        <end position="903"/>
    </location>
</feature>
<feature type="compositionally biased region" description="Polar residues" evidence="7">
    <location>
        <begin position="3395"/>
        <end position="3413"/>
    </location>
</feature>
<feature type="compositionally biased region" description="Basic residues" evidence="7">
    <location>
        <begin position="1641"/>
        <end position="1657"/>
    </location>
</feature>
<feature type="compositionally biased region" description="Polar residues" evidence="7">
    <location>
        <begin position="4324"/>
        <end position="4333"/>
    </location>
</feature>
<feature type="region of interest" description="Disordered" evidence="7">
    <location>
        <begin position="6761"/>
        <end position="6781"/>
    </location>
</feature>
<feature type="compositionally biased region" description="Basic and acidic residues" evidence="7">
    <location>
        <begin position="5531"/>
        <end position="5550"/>
    </location>
</feature>
<feature type="compositionally biased region" description="Basic residues" evidence="7">
    <location>
        <begin position="3152"/>
        <end position="3164"/>
    </location>
</feature>
<feature type="region of interest" description="Disordered" evidence="7">
    <location>
        <begin position="2829"/>
        <end position="2875"/>
    </location>
</feature>
<feature type="compositionally biased region" description="Polar residues" evidence="7">
    <location>
        <begin position="2466"/>
        <end position="2475"/>
    </location>
</feature>
<dbReference type="Proteomes" id="UP000243015">
    <property type="component" value="Unassembled WGS sequence"/>
</dbReference>
<feature type="compositionally biased region" description="Basic and acidic residues" evidence="7">
    <location>
        <begin position="3966"/>
        <end position="3977"/>
    </location>
</feature>
<dbReference type="Gene3D" id="1.20.58.340">
    <property type="entry name" value="Magnesium transport protein CorA, transmembrane region"/>
    <property type="match status" value="2"/>
</dbReference>
<feature type="region of interest" description="Disordered" evidence="7">
    <location>
        <begin position="6491"/>
        <end position="6675"/>
    </location>
</feature>
<dbReference type="InterPro" id="IPR045863">
    <property type="entry name" value="CorA_TM1_TM2"/>
</dbReference>
<evidence type="ECO:0000256" key="5">
    <source>
        <dbReference type="ARBA" id="ARBA00023136"/>
    </source>
</evidence>
<feature type="compositionally biased region" description="Acidic residues" evidence="7">
    <location>
        <begin position="4182"/>
        <end position="4191"/>
    </location>
</feature>
<feature type="compositionally biased region" description="Basic residues" evidence="7">
    <location>
        <begin position="927"/>
        <end position="939"/>
    </location>
</feature>
<gene>
    <name evidence="9" type="ORF">A7C99_5623</name>
</gene>
<feature type="compositionally biased region" description="Polar residues" evidence="7">
    <location>
        <begin position="6457"/>
        <end position="6468"/>
    </location>
</feature>
<feature type="compositionally biased region" description="Basic residues" evidence="7">
    <location>
        <begin position="5508"/>
        <end position="5521"/>
    </location>
</feature>
<feature type="compositionally biased region" description="Basic and acidic residues" evidence="7">
    <location>
        <begin position="1316"/>
        <end position="1327"/>
    </location>
</feature>
<dbReference type="InterPro" id="IPR044089">
    <property type="entry name" value="Alr1-like"/>
</dbReference>
<feature type="compositionally biased region" description="Basic residues" evidence="7">
    <location>
        <begin position="3302"/>
        <end position="3314"/>
    </location>
</feature>
<feature type="compositionally biased region" description="Basic and acidic residues" evidence="7">
    <location>
        <begin position="4742"/>
        <end position="4751"/>
    </location>
</feature>
<feature type="compositionally biased region" description="Polar residues" evidence="7">
    <location>
        <begin position="2494"/>
        <end position="2516"/>
    </location>
</feature>
<evidence type="ECO:0000256" key="3">
    <source>
        <dbReference type="ARBA" id="ARBA00022692"/>
    </source>
</evidence>
<feature type="region of interest" description="Disordered" evidence="7">
    <location>
        <begin position="5742"/>
        <end position="5956"/>
    </location>
</feature>
<feature type="compositionally biased region" description="Basic and acidic residues" evidence="7">
    <location>
        <begin position="5906"/>
        <end position="5920"/>
    </location>
</feature>
<feature type="compositionally biased region" description="Basic and acidic residues" evidence="7">
    <location>
        <begin position="3735"/>
        <end position="3766"/>
    </location>
</feature>
<feature type="compositionally biased region" description="Basic and acidic residues" evidence="7">
    <location>
        <begin position="3289"/>
        <end position="3298"/>
    </location>
</feature>
<feature type="compositionally biased region" description="Basic and acidic residues" evidence="7">
    <location>
        <begin position="4800"/>
        <end position="4812"/>
    </location>
</feature>
<feature type="compositionally biased region" description="Low complexity" evidence="7">
    <location>
        <begin position="911"/>
        <end position="922"/>
    </location>
</feature>
<feature type="compositionally biased region" description="Basic and acidic residues" evidence="7">
    <location>
        <begin position="615"/>
        <end position="625"/>
    </location>
</feature>
<feature type="compositionally biased region" description="Basic and acidic residues" evidence="7">
    <location>
        <begin position="1971"/>
        <end position="1993"/>
    </location>
</feature>
<feature type="compositionally biased region" description="Polar residues" evidence="7">
    <location>
        <begin position="5643"/>
        <end position="5653"/>
    </location>
</feature>
<feature type="compositionally biased region" description="Basic and acidic residues" evidence="7">
    <location>
        <begin position="2240"/>
        <end position="2250"/>
    </location>
</feature>
<feature type="compositionally biased region" description="Low complexity" evidence="7">
    <location>
        <begin position="1929"/>
        <end position="1939"/>
    </location>
</feature>
<feature type="compositionally biased region" description="Basic and acidic residues" evidence="7">
    <location>
        <begin position="5757"/>
        <end position="5766"/>
    </location>
</feature>
<dbReference type="EMBL" id="LHPM01000018">
    <property type="protein sequence ID" value="OAL63233.1"/>
    <property type="molecule type" value="Genomic_DNA"/>
</dbReference>
<feature type="compositionally biased region" description="Polar residues" evidence="7">
    <location>
        <begin position="4731"/>
        <end position="4740"/>
    </location>
</feature>
<feature type="compositionally biased region" description="Basic residues" evidence="7">
    <location>
        <begin position="2601"/>
        <end position="2613"/>
    </location>
</feature>
<dbReference type="InterPro" id="IPR002523">
    <property type="entry name" value="MgTranspt_CorA/ZnTranspt_ZntB"/>
</dbReference>
<feature type="compositionally biased region" description="Basic and acidic residues" evidence="7">
    <location>
        <begin position="876"/>
        <end position="886"/>
    </location>
</feature>
<feature type="compositionally biased region" description="Polar residues" evidence="7">
    <location>
        <begin position="4839"/>
        <end position="4853"/>
    </location>
</feature>
<feature type="region of interest" description="Disordered" evidence="7">
    <location>
        <begin position="3010"/>
        <end position="3215"/>
    </location>
</feature>
<feature type="coiled-coil region" evidence="6">
    <location>
        <begin position="6093"/>
        <end position="6167"/>
    </location>
</feature>
<feature type="compositionally biased region" description="Low complexity" evidence="7">
    <location>
        <begin position="2653"/>
        <end position="2666"/>
    </location>
</feature>
<feature type="region of interest" description="Disordered" evidence="7">
    <location>
        <begin position="4904"/>
        <end position="5022"/>
    </location>
</feature>
<dbReference type="InterPro" id="IPR045861">
    <property type="entry name" value="CorA_cytoplasmic_dom"/>
</dbReference>
<feature type="compositionally biased region" description="Basic and acidic residues" evidence="7">
    <location>
        <begin position="3027"/>
        <end position="3037"/>
    </location>
</feature>
<dbReference type="PANTHER" id="PTHR40641:SF2">
    <property type="entry name" value="INVOLUCRIN REPEAT PROTEIN"/>
    <property type="match status" value="1"/>
</dbReference>
<feature type="compositionally biased region" description="Basic and acidic residues" evidence="7">
    <location>
        <begin position="6514"/>
        <end position="6524"/>
    </location>
</feature>
<feature type="region of interest" description="Disordered" evidence="7">
    <location>
        <begin position="4839"/>
        <end position="4859"/>
    </location>
</feature>
<feature type="region of interest" description="Disordered" evidence="7">
    <location>
        <begin position="1540"/>
        <end position="2753"/>
    </location>
</feature>
<feature type="transmembrane region" description="Helical" evidence="8">
    <location>
        <begin position="7249"/>
        <end position="7270"/>
    </location>
</feature>
<evidence type="ECO:0000256" key="8">
    <source>
        <dbReference type="SAM" id="Phobius"/>
    </source>
</evidence>
<feature type="compositionally biased region" description="Basic and acidic residues" evidence="7">
    <location>
        <begin position="58"/>
        <end position="69"/>
    </location>
</feature>
<feature type="compositionally biased region" description="Pro residues" evidence="7">
    <location>
        <begin position="1508"/>
        <end position="1519"/>
    </location>
</feature>
<feature type="compositionally biased region" description="Polar residues" evidence="7">
    <location>
        <begin position="278"/>
        <end position="303"/>
    </location>
</feature>
<feature type="compositionally biased region" description="Polar residues" evidence="7">
    <location>
        <begin position="6902"/>
        <end position="6914"/>
    </location>
</feature>
<dbReference type="FunFam" id="1.20.58.340:FF:000014">
    <property type="entry name" value="CorA family metal ion transporter"/>
    <property type="match status" value="1"/>
</dbReference>
<feature type="compositionally biased region" description="Basic residues" evidence="7">
    <location>
        <begin position="5314"/>
        <end position="5325"/>
    </location>
</feature>
<feature type="compositionally biased region" description="Basic and acidic residues" evidence="7">
    <location>
        <begin position="4112"/>
        <end position="4121"/>
    </location>
</feature>
<feature type="compositionally biased region" description="Basic and acidic residues" evidence="7">
    <location>
        <begin position="168"/>
        <end position="238"/>
    </location>
</feature>
<feature type="compositionally biased region" description="Basic and acidic residues" evidence="7">
    <location>
        <begin position="5007"/>
        <end position="5016"/>
    </location>
</feature>
<feature type="compositionally biased region" description="Low complexity" evidence="7">
    <location>
        <begin position="757"/>
        <end position="768"/>
    </location>
</feature>
<feature type="compositionally biased region" description="Basic and acidic residues" evidence="7">
    <location>
        <begin position="3490"/>
        <end position="3499"/>
    </location>
</feature>
<feature type="compositionally biased region" description="Basic and acidic residues" evidence="7">
    <location>
        <begin position="5624"/>
        <end position="5639"/>
    </location>
</feature>
<feature type="compositionally biased region" description="Basic residues" evidence="7">
    <location>
        <begin position="733"/>
        <end position="756"/>
    </location>
</feature>
<feature type="compositionally biased region" description="Basic and acidic residues" evidence="7">
    <location>
        <begin position="3530"/>
        <end position="3539"/>
    </location>
</feature>
<feature type="region of interest" description="Disordered" evidence="7">
    <location>
        <begin position="5300"/>
        <end position="5383"/>
    </location>
</feature>
<evidence type="ECO:0000313" key="10">
    <source>
        <dbReference type="Proteomes" id="UP000243015"/>
    </source>
</evidence>
<dbReference type="VEuPathDB" id="FungiDB:TERG_00728"/>
<proteinExistence type="inferred from homology"/>
<feature type="compositionally biased region" description="Polar residues" evidence="7">
    <location>
        <begin position="3096"/>
        <end position="3120"/>
    </location>
</feature>
<feature type="region of interest" description="Disordered" evidence="7">
    <location>
        <begin position="875"/>
        <end position="1043"/>
    </location>
</feature>
<dbReference type="FunFam" id="1.20.58.340:FF:000008">
    <property type="entry name" value="CorA family metal ion transporter"/>
    <property type="match status" value="1"/>
</dbReference>
<feature type="compositionally biased region" description="Basic and acidic residues" evidence="7">
    <location>
        <begin position="137"/>
        <end position="160"/>
    </location>
</feature>
<feature type="region of interest" description="Disordered" evidence="7">
    <location>
        <begin position="383"/>
        <end position="451"/>
    </location>
</feature>
<evidence type="ECO:0000256" key="2">
    <source>
        <dbReference type="ARBA" id="ARBA00009765"/>
    </source>
</evidence>
<feature type="compositionally biased region" description="Basic and acidic residues" evidence="7">
    <location>
        <begin position="2360"/>
        <end position="2371"/>
    </location>
</feature>
<feature type="region of interest" description="Disordered" evidence="7">
    <location>
        <begin position="545"/>
        <end position="597"/>
    </location>
</feature>
<feature type="region of interest" description="Disordered" evidence="7">
    <location>
        <begin position="7096"/>
        <end position="7116"/>
    </location>
</feature>
<feature type="compositionally biased region" description="Basic residues" evidence="7">
    <location>
        <begin position="1290"/>
        <end position="1300"/>
    </location>
</feature>
<feature type="region of interest" description="Disordered" evidence="7">
    <location>
        <begin position="5097"/>
        <end position="5141"/>
    </location>
</feature>
<feature type="compositionally biased region" description="Basic and acidic residues" evidence="7">
    <location>
        <begin position="4957"/>
        <end position="4973"/>
    </location>
</feature>
<feature type="compositionally biased region" description="Polar residues" evidence="7">
    <location>
        <begin position="3053"/>
        <end position="3067"/>
    </location>
</feature>
<feature type="compositionally biased region" description="Basic and acidic residues" evidence="7">
    <location>
        <begin position="2433"/>
        <end position="2448"/>
    </location>
</feature>
<keyword evidence="3 8" id="KW-0812">Transmembrane</keyword>
<feature type="compositionally biased region" description="Basic and acidic residues" evidence="7">
    <location>
        <begin position="3636"/>
        <end position="3652"/>
    </location>
</feature>
<dbReference type="VEuPathDB" id="FungiDB:TERG_00727"/>
<feature type="compositionally biased region" description="Basic and acidic residues" evidence="7">
    <location>
        <begin position="3010"/>
        <end position="3019"/>
    </location>
</feature>
<feature type="region of interest" description="Disordered" evidence="7">
    <location>
        <begin position="4663"/>
        <end position="4822"/>
    </location>
</feature>
<dbReference type="InterPro" id="IPR053268">
    <property type="entry name" value="Woronin_anchor"/>
</dbReference>
<feature type="compositionally biased region" description="Polar residues" evidence="7">
    <location>
        <begin position="2615"/>
        <end position="2624"/>
    </location>
</feature>
<feature type="compositionally biased region" description="Basic and acidic residues" evidence="7">
    <location>
        <begin position="2195"/>
        <end position="2220"/>
    </location>
</feature>
<feature type="region of interest" description="Disordered" evidence="7">
    <location>
        <begin position="1070"/>
        <end position="1263"/>
    </location>
</feature>
<dbReference type="GO" id="GO:0016020">
    <property type="term" value="C:membrane"/>
    <property type="evidence" value="ECO:0007669"/>
    <property type="project" value="UniProtKB-SubCell"/>
</dbReference>
<feature type="compositionally biased region" description="Basic residues" evidence="7">
    <location>
        <begin position="3701"/>
        <end position="3710"/>
    </location>
</feature>
<feature type="region of interest" description="Disordered" evidence="7">
    <location>
        <begin position="6870"/>
        <end position="6949"/>
    </location>
</feature>
<feature type="compositionally biased region" description="Polar residues" evidence="7">
    <location>
        <begin position="480"/>
        <end position="500"/>
    </location>
</feature>
<dbReference type="SUPFAM" id="SSF143865">
    <property type="entry name" value="CorA soluble domain-like"/>
    <property type="match status" value="1"/>
</dbReference>
<dbReference type="GO" id="GO:0015095">
    <property type="term" value="F:magnesium ion transmembrane transporter activity"/>
    <property type="evidence" value="ECO:0007669"/>
    <property type="project" value="InterPro"/>
</dbReference>
<protein>
    <recommendedName>
        <fullName evidence="11">Involucrin repeat protein</fullName>
    </recommendedName>
</protein>
<feature type="compositionally biased region" description="Basic and acidic residues" evidence="7">
    <location>
        <begin position="1190"/>
        <end position="1231"/>
    </location>
</feature>
<feature type="compositionally biased region" description="Basic and acidic residues" evidence="7">
    <location>
        <begin position="5111"/>
        <end position="5133"/>
    </location>
</feature>